<keyword evidence="8" id="KW-1185">Reference proteome</keyword>
<evidence type="ECO:0000313" key="8">
    <source>
        <dbReference type="Proteomes" id="UP000594263"/>
    </source>
</evidence>
<feature type="zinc finger region" description="FLZ-type" evidence="4">
    <location>
        <begin position="76"/>
        <end position="120"/>
    </location>
</feature>
<evidence type="ECO:0000256" key="2">
    <source>
        <dbReference type="ARBA" id="ARBA00022723"/>
    </source>
</evidence>
<evidence type="ECO:0000256" key="3">
    <source>
        <dbReference type="ARBA" id="ARBA00022771"/>
    </source>
</evidence>
<feature type="domain" description="FLZ-type" evidence="6">
    <location>
        <begin position="76"/>
        <end position="120"/>
    </location>
</feature>
<evidence type="ECO:0000259" key="6">
    <source>
        <dbReference type="PROSITE" id="PS51795"/>
    </source>
</evidence>
<dbReference type="PANTHER" id="PTHR46057:SF9">
    <property type="entry name" value="FCS-LIKE ZINC FINGER 1"/>
    <property type="match status" value="1"/>
</dbReference>
<feature type="region of interest" description="Disordered" evidence="5">
    <location>
        <begin position="117"/>
        <end position="155"/>
    </location>
</feature>
<dbReference type="EnsemblPlants" id="Kaladp0808s0026.1.v1.1">
    <property type="protein sequence ID" value="Kaladp0808s0026.1.v1.1"/>
    <property type="gene ID" value="Kaladp0808s0026.v1.1"/>
</dbReference>
<feature type="compositionally biased region" description="Polar residues" evidence="5">
    <location>
        <begin position="125"/>
        <end position="149"/>
    </location>
</feature>
<reference evidence="7" key="1">
    <citation type="submission" date="2021-01" db="UniProtKB">
        <authorList>
            <consortium name="EnsemblPlants"/>
        </authorList>
    </citation>
    <scope>IDENTIFICATION</scope>
</reference>
<dbReference type="Pfam" id="PF04570">
    <property type="entry name" value="zf-FLZ"/>
    <property type="match status" value="1"/>
</dbReference>
<keyword evidence="3" id="KW-0862">Zinc</keyword>
<dbReference type="Proteomes" id="UP000594263">
    <property type="component" value="Unplaced"/>
</dbReference>
<accession>A0A7N0VI38</accession>
<dbReference type="GO" id="GO:0008270">
    <property type="term" value="F:zinc ion binding"/>
    <property type="evidence" value="ECO:0007669"/>
    <property type="project" value="UniProtKB-KW"/>
</dbReference>
<evidence type="ECO:0000256" key="5">
    <source>
        <dbReference type="SAM" id="MobiDB-lite"/>
    </source>
</evidence>
<organism evidence="7 8">
    <name type="scientific">Kalanchoe fedtschenkoi</name>
    <name type="common">Lavender scallops</name>
    <name type="synonym">South American air plant</name>
    <dbReference type="NCBI Taxonomy" id="63787"/>
    <lineage>
        <taxon>Eukaryota</taxon>
        <taxon>Viridiplantae</taxon>
        <taxon>Streptophyta</taxon>
        <taxon>Embryophyta</taxon>
        <taxon>Tracheophyta</taxon>
        <taxon>Spermatophyta</taxon>
        <taxon>Magnoliopsida</taxon>
        <taxon>eudicotyledons</taxon>
        <taxon>Gunneridae</taxon>
        <taxon>Pentapetalae</taxon>
        <taxon>Saxifragales</taxon>
        <taxon>Crassulaceae</taxon>
        <taxon>Kalanchoe</taxon>
    </lineage>
</organism>
<name>A0A7N0VI38_KALFE</name>
<keyword evidence="3" id="KW-0863">Zinc-finger</keyword>
<protein>
    <recommendedName>
        <fullName evidence="6">FLZ-type domain-containing protein</fullName>
    </recommendedName>
</protein>
<keyword evidence="2" id="KW-0479">Metal-binding</keyword>
<sequence length="155" mass="17556">MASIPRSSSCFIDDDDDDDYLPGTPRARRINERPRLNGSYHCDRTVSLRSISSSGYASSPRTARLYDARFGDRQSHFLDSCHLCRKSLARDKDIFMYRGDTPFCSEECRQEQIDMDEAKEKHRNLSSSMRAGLSKNSNPNKSESYSLRTGTIAAA</sequence>
<evidence type="ECO:0000313" key="7">
    <source>
        <dbReference type="EnsemblPlants" id="Kaladp0808s0026.1.v1.1"/>
    </source>
</evidence>
<comment type="similarity">
    <text evidence="1">Belongs to the FLZ family.</text>
</comment>
<dbReference type="InterPro" id="IPR044533">
    <property type="entry name" value="FLZ1/2/3"/>
</dbReference>
<evidence type="ECO:0000256" key="1">
    <source>
        <dbReference type="ARBA" id="ARBA00009374"/>
    </source>
</evidence>
<proteinExistence type="inferred from homology"/>
<dbReference type="InterPro" id="IPR007650">
    <property type="entry name" value="Zf-FLZ_dom"/>
</dbReference>
<dbReference type="Gramene" id="Kaladp0808s0026.1.v1.1">
    <property type="protein sequence ID" value="Kaladp0808s0026.1.v1.1"/>
    <property type="gene ID" value="Kaladp0808s0026.v1.1"/>
</dbReference>
<dbReference type="OMA" id="YESYEIH"/>
<dbReference type="PROSITE" id="PS51795">
    <property type="entry name" value="ZF_FLZ"/>
    <property type="match status" value="1"/>
</dbReference>
<evidence type="ECO:0000256" key="4">
    <source>
        <dbReference type="PROSITE-ProRule" id="PRU01131"/>
    </source>
</evidence>
<dbReference type="PANTHER" id="PTHR46057">
    <property type="entry name" value="FCS-LIKE ZINC FINGER 1-RELATED"/>
    <property type="match status" value="1"/>
</dbReference>
<dbReference type="AlphaFoldDB" id="A0A7N0VI38"/>